<feature type="non-terminal residue" evidence="1">
    <location>
        <position position="29"/>
    </location>
</feature>
<accession>A0A392TWQ6</accession>
<dbReference type="Proteomes" id="UP000265520">
    <property type="component" value="Unassembled WGS sequence"/>
</dbReference>
<protein>
    <submittedName>
        <fullName evidence="1">Uncharacterized protein</fullName>
    </submittedName>
</protein>
<sequence>MMGDGGDGGDVDMKENLDWVLVEVKVDMK</sequence>
<evidence type="ECO:0000313" key="1">
    <source>
        <dbReference type="EMBL" id="MCI65552.1"/>
    </source>
</evidence>
<proteinExistence type="predicted"/>
<dbReference type="AlphaFoldDB" id="A0A392TWQ6"/>
<dbReference type="EMBL" id="LXQA010677951">
    <property type="protein sequence ID" value="MCI65552.1"/>
    <property type="molecule type" value="Genomic_DNA"/>
</dbReference>
<organism evidence="1 2">
    <name type="scientific">Trifolium medium</name>
    <dbReference type="NCBI Taxonomy" id="97028"/>
    <lineage>
        <taxon>Eukaryota</taxon>
        <taxon>Viridiplantae</taxon>
        <taxon>Streptophyta</taxon>
        <taxon>Embryophyta</taxon>
        <taxon>Tracheophyta</taxon>
        <taxon>Spermatophyta</taxon>
        <taxon>Magnoliopsida</taxon>
        <taxon>eudicotyledons</taxon>
        <taxon>Gunneridae</taxon>
        <taxon>Pentapetalae</taxon>
        <taxon>rosids</taxon>
        <taxon>fabids</taxon>
        <taxon>Fabales</taxon>
        <taxon>Fabaceae</taxon>
        <taxon>Papilionoideae</taxon>
        <taxon>50 kb inversion clade</taxon>
        <taxon>NPAAA clade</taxon>
        <taxon>Hologalegina</taxon>
        <taxon>IRL clade</taxon>
        <taxon>Trifolieae</taxon>
        <taxon>Trifolium</taxon>
    </lineage>
</organism>
<evidence type="ECO:0000313" key="2">
    <source>
        <dbReference type="Proteomes" id="UP000265520"/>
    </source>
</evidence>
<reference evidence="1 2" key="1">
    <citation type="journal article" date="2018" name="Front. Plant Sci.">
        <title>Red Clover (Trifolium pratense) and Zigzag Clover (T. medium) - A Picture of Genomic Similarities and Differences.</title>
        <authorList>
            <person name="Dluhosova J."/>
            <person name="Istvanek J."/>
            <person name="Nedelnik J."/>
            <person name="Repkova J."/>
        </authorList>
    </citation>
    <scope>NUCLEOTIDE SEQUENCE [LARGE SCALE GENOMIC DNA]</scope>
    <source>
        <strain evidence="2">cv. 10/8</strain>
        <tissue evidence="1">Leaf</tissue>
    </source>
</reference>
<name>A0A392TWQ6_9FABA</name>
<comment type="caution">
    <text evidence="1">The sequence shown here is derived from an EMBL/GenBank/DDBJ whole genome shotgun (WGS) entry which is preliminary data.</text>
</comment>
<keyword evidence="2" id="KW-1185">Reference proteome</keyword>